<gene>
    <name evidence="1" type="ORF">HPB52_020328</name>
</gene>
<comment type="caution">
    <text evidence="1">The sequence shown here is derived from an EMBL/GenBank/DDBJ whole genome shotgun (WGS) entry which is preliminary data.</text>
</comment>
<dbReference type="Proteomes" id="UP000821837">
    <property type="component" value="Chromosome 8"/>
</dbReference>
<keyword evidence="2" id="KW-1185">Reference proteome</keyword>
<dbReference type="EMBL" id="JABSTV010001254">
    <property type="protein sequence ID" value="KAH7940022.1"/>
    <property type="molecule type" value="Genomic_DNA"/>
</dbReference>
<dbReference type="AlphaFoldDB" id="A0A9D4PGD9"/>
<organism evidence="1 2">
    <name type="scientific">Rhipicephalus sanguineus</name>
    <name type="common">Brown dog tick</name>
    <name type="synonym">Ixodes sanguineus</name>
    <dbReference type="NCBI Taxonomy" id="34632"/>
    <lineage>
        <taxon>Eukaryota</taxon>
        <taxon>Metazoa</taxon>
        <taxon>Ecdysozoa</taxon>
        <taxon>Arthropoda</taxon>
        <taxon>Chelicerata</taxon>
        <taxon>Arachnida</taxon>
        <taxon>Acari</taxon>
        <taxon>Parasitiformes</taxon>
        <taxon>Ixodida</taxon>
        <taxon>Ixodoidea</taxon>
        <taxon>Ixodidae</taxon>
        <taxon>Rhipicephalinae</taxon>
        <taxon>Rhipicephalus</taxon>
        <taxon>Rhipicephalus</taxon>
    </lineage>
</organism>
<accession>A0A9D4PGD9</accession>
<name>A0A9D4PGD9_RHISA</name>
<sequence length="113" mass="12041">MGRKRTEQSKLELLDKVKSRKMKGLFGAAPPPPPHAALLPEQYYAGIYHQGAATAPVYIAAPAATHAPFACPAVPPLFCYRMCATPFSVDVTSAWGAPSGSLLRCLASPGFPW</sequence>
<evidence type="ECO:0000313" key="2">
    <source>
        <dbReference type="Proteomes" id="UP000821837"/>
    </source>
</evidence>
<evidence type="ECO:0000313" key="1">
    <source>
        <dbReference type="EMBL" id="KAH7940022.1"/>
    </source>
</evidence>
<reference evidence="1" key="1">
    <citation type="journal article" date="2020" name="Cell">
        <title>Large-Scale Comparative Analyses of Tick Genomes Elucidate Their Genetic Diversity and Vector Capacities.</title>
        <authorList>
            <consortium name="Tick Genome and Microbiome Consortium (TIGMIC)"/>
            <person name="Jia N."/>
            <person name="Wang J."/>
            <person name="Shi W."/>
            <person name="Du L."/>
            <person name="Sun Y."/>
            <person name="Zhan W."/>
            <person name="Jiang J.F."/>
            <person name="Wang Q."/>
            <person name="Zhang B."/>
            <person name="Ji P."/>
            <person name="Bell-Sakyi L."/>
            <person name="Cui X.M."/>
            <person name="Yuan T.T."/>
            <person name="Jiang B.G."/>
            <person name="Yang W.F."/>
            <person name="Lam T.T."/>
            <person name="Chang Q.C."/>
            <person name="Ding S.J."/>
            <person name="Wang X.J."/>
            <person name="Zhu J.G."/>
            <person name="Ruan X.D."/>
            <person name="Zhao L."/>
            <person name="Wei J.T."/>
            <person name="Ye R.Z."/>
            <person name="Que T.C."/>
            <person name="Du C.H."/>
            <person name="Zhou Y.H."/>
            <person name="Cheng J.X."/>
            <person name="Dai P.F."/>
            <person name="Guo W.B."/>
            <person name="Han X.H."/>
            <person name="Huang E.J."/>
            <person name="Li L.F."/>
            <person name="Wei W."/>
            <person name="Gao Y.C."/>
            <person name="Liu J.Z."/>
            <person name="Shao H.Z."/>
            <person name="Wang X."/>
            <person name="Wang C.C."/>
            <person name="Yang T.C."/>
            <person name="Huo Q.B."/>
            <person name="Li W."/>
            <person name="Chen H.Y."/>
            <person name="Chen S.E."/>
            <person name="Zhou L.G."/>
            <person name="Ni X.B."/>
            <person name="Tian J.H."/>
            <person name="Sheng Y."/>
            <person name="Liu T."/>
            <person name="Pan Y.S."/>
            <person name="Xia L.Y."/>
            <person name="Li J."/>
            <person name="Zhao F."/>
            <person name="Cao W.C."/>
        </authorList>
    </citation>
    <scope>NUCLEOTIDE SEQUENCE</scope>
    <source>
        <strain evidence="1">Rsan-2018</strain>
    </source>
</reference>
<protein>
    <submittedName>
        <fullName evidence="1">Uncharacterized protein</fullName>
    </submittedName>
</protein>
<reference evidence="1" key="2">
    <citation type="submission" date="2021-09" db="EMBL/GenBank/DDBJ databases">
        <authorList>
            <person name="Jia N."/>
            <person name="Wang J."/>
            <person name="Shi W."/>
            <person name="Du L."/>
            <person name="Sun Y."/>
            <person name="Zhan W."/>
            <person name="Jiang J."/>
            <person name="Wang Q."/>
            <person name="Zhang B."/>
            <person name="Ji P."/>
            <person name="Sakyi L.B."/>
            <person name="Cui X."/>
            <person name="Yuan T."/>
            <person name="Jiang B."/>
            <person name="Yang W."/>
            <person name="Lam T.T.-Y."/>
            <person name="Chang Q."/>
            <person name="Ding S."/>
            <person name="Wang X."/>
            <person name="Zhu J."/>
            <person name="Ruan X."/>
            <person name="Zhao L."/>
            <person name="Wei J."/>
            <person name="Que T."/>
            <person name="Du C."/>
            <person name="Cheng J."/>
            <person name="Dai P."/>
            <person name="Han X."/>
            <person name="Huang E."/>
            <person name="Gao Y."/>
            <person name="Liu J."/>
            <person name="Shao H."/>
            <person name="Ye R."/>
            <person name="Li L."/>
            <person name="Wei W."/>
            <person name="Wang X."/>
            <person name="Wang C."/>
            <person name="Huo Q."/>
            <person name="Li W."/>
            <person name="Guo W."/>
            <person name="Chen H."/>
            <person name="Chen S."/>
            <person name="Zhou L."/>
            <person name="Zhou L."/>
            <person name="Ni X."/>
            <person name="Tian J."/>
            <person name="Zhou Y."/>
            <person name="Sheng Y."/>
            <person name="Liu T."/>
            <person name="Pan Y."/>
            <person name="Xia L."/>
            <person name="Li J."/>
            <person name="Zhao F."/>
            <person name="Cao W."/>
        </authorList>
    </citation>
    <scope>NUCLEOTIDE SEQUENCE</scope>
    <source>
        <strain evidence="1">Rsan-2018</strain>
        <tissue evidence="1">Larvae</tissue>
    </source>
</reference>
<proteinExistence type="predicted"/>